<name>A0A1A9NEF9_9BURK</name>
<dbReference type="PIRSF" id="PIRSF033093">
    <property type="entry name" value="UCP_ML1119"/>
    <property type="match status" value="1"/>
</dbReference>
<reference evidence="4 5" key="1">
    <citation type="submission" date="2016-04" db="EMBL/GenBank/DDBJ databases">
        <title>Reclassification of Paraburkholderia panaciterrae (Farh et al. 2015) Dobritsa &amp; Samadpour 2016 as a later homotypic synonym of Paraburkholderia ginsengiterrae (Farh et al. 2015) Dobritsa &amp; Samadpour 2016.</title>
        <authorList>
            <person name="Dobritsa A.P."/>
            <person name="Kutumbaka K."/>
            <person name="Samadpour M."/>
        </authorList>
    </citation>
    <scope>NUCLEOTIDE SEQUENCE [LARGE SCALE GENOMIC DNA]</scope>
    <source>
        <strain evidence="3 5">DCY85</strain>
        <strain evidence="2 4">DCY85-1</strain>
    </source>
</reference>
<dbReference type="SUPFAM" id="SSF56300">
    <property type="entry name" value="Metallo-dependent phosphatases"/>
    <property type="match status" value="1"/>
</dbReference>
<dbReference type="PANTHER" id="PTHR30337:SF0">
    <property type="entry name" value="NUCLEASE SBCCD SUBUNIT D"/>
    <property type="match status" value="1"/>
</dbReference>
<dbReference type="Proteomes" id="UP000078116">
    <property type="component" value="Unassembled WGS sequence"/>
</dbReference>
<evidence type="ECO:0000313" key="5">
    <source>
        <dbReference type="Proteomes" id="UP000078116"/>
    </source>
</evidence>
<dbReference type="EMBL" id="LXJZ01000061">
    <property type="protein sequence ID" value="OAJ62248.1"/>
    <property type="molecule type" value="Genomic_DNA"/>
</dbReference>
<proteinExistence type="predicted"/>
<comment type="caution">
    <text evidence="3">The sequence shown here is derived from an EMBL/GenBank/DDBJ whole genome shotgun (WGS) entry which is preliminary data.</text>
</comment>
<evidence type="ECO:0000313" key="3">
    <source>
        <dbReference type="EMBL" id="OAJ65392.1"/>
    </source>
</evidence>
<evidence type="ECO:0000313" key="4">
    <source>
        <dbReference type="Proteomes" id="UP000077961"/>
    </source>
</evidence>
<dbReference type="RefSeq" id="WP_064265932.1">
    <property type="nucleotide sequence ID" value="NZ_LXJZ01000061.1"/>
</dbReference>
<dbReference type="InterPro" id="IPR029052">
    <property type="entry name" value="Metallo-depent_PP-like"/>
</dbReference>
<dbReference type="InterPro" id="IPR050535">
    <property type="entry name" value="DNA_Repair-Maintenance_Comp"/>
</dbReference>
<dbReference type="EMBL" id="LXKA01000033">
    <property type="protein sequence ID" value="OAJ65392.1"/>
    <property type="molecule type" value="Genomic_DNA"/>
</dbReference>
<dbReference type="InterPro" id="IPR014577">
    <property type="entry name" value="UCP033093_metalloPase"/>
</dbReference>
<dbReference type="InterPro" id="IPR004843">
    <property type="entry name" value="Calcineurin-like_PHP"/>
</dbReference>
<dbReference type="STRING" id="1462993.A6V36_22270"/>
<protein>
    <submittedName>
        <fullName evidence="3">Metallophosphatase</fullName>
    </submittedName>
</protein>
<dbReference type="GO" id="GO:0016787">
    <property type="term" value="F:hydrolase activity"/>
    <property type="evidence" value="ECO:0007669"/>
    <property type="project" value="InterPro"/>
</dbReference>
<dbReference type="PANTHER" id="PTHR30337">
    <property type="entry name" value="COMPONENT OF ATP-DEPENDENT DSDNA EXONUCLEASE"/>
    <property type="match status" value="1"/>
</dbReference>
<evidence type="ECO:0000313" key="2">
    <source>
        <dbReference type="EMBL" id="OAJ62248.1"/>
    </source>
</evidence>
<dbReference type="Pfam" id="PF00149">
    <property type="entry name" value="Metallophos"/>
    <property type="match status" value="1"/>
</dbReference>
<feature type="domain" description="Calcineurin-like phosphoesterase" evidence="1">
    <location>
        <begin position="2"/>
        <end position="97"/>
    </location>
</feature>
<dbReference type="Gene3D" id="3.60.21.10">
    <property type="match status" value="1"/>
</dbReference>
<accession>A0A1A9NEF9</accession>
<organism evidence="3 5">
    <name type="scientific">Paraburkholderia ginsengiterrae</name>
    <dbReference type="NCBI Taxonomy" id="1462993"/>
    <lineage>
        <taxon>Bacteria</taxon>
        <taxon>Pseudomonadati</taxon>
        <taxon>Pseudomonadota</taxon>
        <taxon>Betaproteobacteria</taxon>
        <taxon>Burkholderiales</taxon>
        <taxon>Burkholderiaceae</taxon>
        <taxon>Paraburkholderia</taxon>
    </lineage>
</organism>
<dbReference type="OrthoDB" id="9773856at2"/>
<evidence type="ECO:0000259" key="1">
    <source>
        <dbReference type="Pfam" id="PF00149"/>
    </source>
</evidence>
<dbReference type="Proteomes" id="UP000077961">
    <property type="component" value="Unassembled WGS sequence"/>
</dbReference>
<dbReference type="AlphaFoldDB" id="A0A1A9NEF9"/>
<sequence length="380" mass="41470">MIRFLHTADWQIGTQFGQFEPDEAAHLAEARFETVRRIAAEAAARKVDAVLVAGDVFDLQTVSDTVIRRLFGALQAFPGPWVMLPGNHDAALVESVWTRAQRLNCIAPNVRVVLEPGVVLLEACRCALLCAPLTQRITYDDTTGFFDTTETPPGYHRVGLAHGSVSGILQEGIDSSNPIAPTRAASARLDYLALGDWHGHLRVDERTWYAGTHEQDRFRANDPGFMLDVTLSEPGAAPVVEAVPVGQYQWHRWEEIIAVPTDVDSLKTRLAALGGHDVLRVSVTGTAALADAEAIHVAVEETRARVRALRVDLSGLQVLPTADDLAELGAQSGYLAKVVARLRGLQEDPQSAPHDIKRAAEALLLLARFQRELPREARSA</sequence>
<gene>
    <name evidence="2" type="ORF">A6V36_22270</name>
    <name evidence="3" type="ORF">A6V37_14160</name>
</gene>
<keyword evidence="4" id="KW-1185">Reference proteome</keyword>